<evidence type="ECO:0000313" key="2">
    <source>
        <dbReference type="EMBL" id="KAJ1200658.1"/>
    </source>
</evidence>
<protein>
    <submittedName>
        <fullName evidence="2">Uncharacterized protein</fullName>
    </submittedName>
</protein>
<feature type="region of interest" description="Disordered" evidence="1">
    <location>
        <begin position="50"/>
        <end position="202"/>
    </location>
</feature>
<evidence type="ECO:0000313" key="3">
    <source>
        <dbReference type="Proteomes" id="UP001066276"/>
    </source>
</evidence>
<evidence type="ECO:0000256" key="1">
    <source>
        <dbReference type="SAM" id="MobiDB-lite"/>
    </source>
</evidence>
<feature type="compositionally biased region" description="Basic and acidic residues" evidence="1">
    <location>
        <begin position="157"/>
        <end position="171"/>
    </location>
</feature>
<comment type="caution">
    <text evidence="2">The sequence shown here is derived from an EMBL/GenBank/DDBJ whole genome shotgun (WGS) entry which is preliminary data.</text>
</comment>
<proteinExistence type="predicted"/>
<organism evidence="2 3">
    <name type="scientific">Pleurodeles waltl</name>
    <name type="common">Iberian ribbed newt</name>
    <dbReference type="NCBI Taxonomy" id="8319"/>
    <lineage>
        <taxon>Eukaryota</taxon>
        <taxon>Metazoa</taxon>
        <taxon>Chordata</taxon>
        <taxon>Craniata</taxon>
        <taxon>Vertebrata</taxon>
        <taxon>Euteleostomi</taxon>
        <taxon>Amphibia</taxon>
        <taxon>Batrachia</taxon>
        <taxon>Caudata</taxon>
        <taxon>Salamandroidea</taxon>
        <taxon>Salamandridae</taxon>
        <taxon>Pleurodelinae</taxon>
        <taxon>Pleurodeles</taxon>
    </lineage>
</organism>
<sequence>MDPKVQEALALLRQAGRLDFGALAPARPARRASAGVAAAVAACSPPRHLDGAQVRGGKGKALREAGRGVPRAGRGRAIRPGVARGSPRAYPAVGRVGGLRAGGRSARRGPGLKGSGPQHGDKPITGAGGSGAPPFGSFVGPRGSVKPARSVSRVKKGGPEHRNNGGRRADVTEEGELPSLVGDRDKADSPGSEEQWDPRVPV</sequence>
<accession>A0AAV7VGD0</accession>
<dbReference type="AlphaFoldDB" id="A0AAV7VGD0"/>
<keyword evidence="3" id="KW-1185">Reference proteome</keyword>
<gene>
    <name evidence="2" type="ORF">NDU88_004479</name>
</gene>
<dbReference type="Proteomes" id="UP001066276">
    <property type="component" value="Chromosome 2_1"/>
</dbReference>
<reference evidence="2" key="1">
    <citation type="journal article" date="2022" name="bioRxiv">
        <title>Sequencing and chromosome-scale assembly of the giantPleurodeles waltlgenome.</title>
        <authorList>
            <person name="Brown T."/>
            <person name="Elewa A."/>
            <person name="Iarovenko S."/>
            <person name="Subramanian E."/>
            <person name="Araus A.J."/>
            <person name="Petzold A."/>
            <person name="Susuki M."/>
            <person name="Suzuki K.-i.T."/>
            <person name="Hayashi T."/>
            <person name="Toyoda A."/>
            <person name="Oliveira C."/>
            <person name="Osipova E."/>
            <person name="Leigh N.D."/>
            <person name="Simon A."/>
            <person name="Yun M.H."/>
        </authorList>
    </citation>
    <scope>NUCLEOTIDE SEQUENCE</scope>
    <source>
        <strain evidence="2">20211129_DDA</strain>
        <tissue evidence="2">Liver</tissue>
    </source>
</reference>
<name>A0AAV7VGD0_PLEWA</name>
<dbReference type="EMBL" id="JANPWB010000003">
    <property type="protein sequence ID" value="KAJ1200658.1"/>
    <property type="molecule type" value="Genomic_DNA"/>
</dbReference>